<dbReference type="InterPro" id="IPR027417">
    <property type="entry name" value="P-loop_NTPase"/>
</dbReference>
<accession>A0A2H0D1M5</accession>
<dbReference type="Proteomes" id="UP000230159">
    <property type="component" value="Unassembled WGS sequence"/>
</dbReference>
<dbReference type="InterPro" id="IPR017871">
    <property type="entry name" value="ABC_transporter-like_CS"/>
</dbReference>
<keyword evidence="2" id="KW-0067">ATP-binding</keyword>
<dbReference type="GO" id="GO:0005524">
    <property type="term" value="F:ATP binding"/>
    <property type="evidence" value="ECO:0007669"/>
    <property type="project" value="UniProtKB-KW"/>
</dbReference>
<dbReference type="PANTHER" id="PTHR43394:SF1">
    <property type="entry name" value="ATP-BINDING CASSETTE SUB-FAMILY B MEMBER 10, MITOCHONDRIAL"/>
    <property type="match status" value="1"/>
</dbReference>
<feature type="domain" description="ABC transporter" evidence="1">
    <location>
        <begin position="2"/>
        <end position="85"/>
    </location>
</feature>
<name>A0A2H0D1M5_9BACT</name>
<dbReference type="GO" id="GO:0015421">
    <property type="term" value="F:ABC-type oligopeptide transporter activity"/>
    <property type="evidence" value="ECO:0007669"/>
    <property type="project" value="TreeGrafter"/>
</dbReference>
<protein>
    <submittedName>
        <fullName evidence="2">Multidrug ABC transporter ATP-binding protein</fullName>
    </submittedName>
</protein>
<dbReference type="Pfam" id="PF00005">
    <property type="entry name" value="ABC_tran"/>
    <property type="match status" value="1"/>
</dbReference>
<dbReference type="AlphaFoldDB" id="A0A2H0D1M5"/>
<proteinExistence type="predicted"/>
<evidence type="ECO:0000313" key="3">
    <source>
        <dbReference type="Proteomes" id="UP000230159"/>
    </source>
</evidence>
<dbReference type="PANTHER" id="PTHR43394">
    <property type="entry name" value="ATP-DEPENDENT PERMEASE MDL1, MITOCHONDRIAL"/>
    <property type="match status" value="1"/>
</dbReference>
<dbReference type="Gene3D" id="3.40.50.300">
    <property type="entry name" value="P-loop containing nucleotide triphosphate hydrolases"/>
    <property type="match status" value="1"/>
</dbReference>
<dbReference type="InterPro" id="IPR039421">
    <property type="entry name" value="Type_1_exporter"/>
</dbReference>
<sequence length="162" mass="17862">PQDVEMFNTTLKENIAYGKTNATLAEIKNAAQIANIDFIDTLDRGLNTLVGERGIRLSGGQKQRVGIARAILAKPSILIFDEATSNLDSHSEKLIQASIERIARKQTMIIIAHRLSTVIGADKIFVIDQGRIIESGNHQELLKNEKGLYTDLLKLQALGELK</sequence>
<reference evidence="2 3" key="1">
    <citation type="submission" date="2017-09" db="EMBL/GenBank/DDBJ databases">
        <title>Depth-based differentiation of microbial function through sediment-hosted aquifers and enrichment of novel symbionts in the deep terrestrial subsurface.</title>
        <authorList>
            <person name="Probst A.J."/>
            <person name="Ladd B."/>
            <person name="Jarett J.K."/>
            <person name="Geller-Mcgrath D.E."/>
            <person name="Sieber C.M."/>
            <person name="Emerson J.B."/>
            <person name="Anantharaman K."/>
            <person name="Thomas B.C."/>
            <person name="Malmstrom R."/>
            <person name="Stieglmeier M."/>
            <person name="Klingl A."/>
            <person name="Woyke T."/>
            <person name="Ryan C.M."/>
            <person name="Banfield J.F."/>
        </authorList>
    </citation>
    <scope>NUCLEOTIDE SEQUENCE [LARGE SCALE GENOMIC DNA]</scope>
    <source>
        <strain evidence="2">CG22_combo_CG10-13_8_21_14_all_39_9</strain>
    </source>
</reference>
<organism evidence="2 3">
    <name type="scientific">Candidatus Kuenenbacteria bacterium CG22_combo_CG10-13_8_21_14_all_39_9</name>
    <dbReference type="NCBI Taxonomy" id="1974621"/>
    <lineage>
        <taxon>Bacteria</taxon>
        <taxon>Candidatus Kueneniibacteriota</taxon>
    </lineage>
</organism>
<dbReference type="PROSITE" id="PS00211">
    <property type="entry name" value="ABC_TRANSPORTER_1"/>
    <property type="match status" value="1"/>
</dbReference>
<gene>
    <name evidence="2" type="ORF">COW86_00235</name>
</gene>
<keyword evidence="2" id="KW-0547">Nucleotide-binding</keyword>
<dbReference type="EMBL" id="PCTN01000008">
    <property type="protein sequence ID" value="PIP76057.1"/>
    <property type="molecule type" value="Genomic_DNA"/>
</dbReference>
<dbReference type="SUPFAM" id="SSF52540">
    <property type="entry name" value="P-loop containing nucleoside triphosphate hydrolases"/>
    <property type="match status" value="1"/>
</dbReference>
<evidence type="ECO:0000313" key="2">
    <source>
        <dbReference type="EMBL" id="PIP76057.1"/>
    </source>
</evidence>
<dbReference type="GO" id="GO:0016887">
    <property type="term" value="F:ATP hydrolysis activity"/>
    <property type="evidence" value="ECO:0007669"/>
    <property type="project" value="InterPro"/>
</dbReference>
<dbReference type="InterPro" id="IPR003439">
    <property type="entry name" value="ABC_transporter-like_ATP-bd"/>
</dbReference>
<feature type="non-terminal residue" evidence="2">
    <location>
        <position position="1"/>
    </location>
</feature>
<comment type="caution">
    <text evidence="2">The sequence shown here is derived from an EMBL/GenBank/DDBJ whole genome shotgun (WGS) entry which is preliminary data.</text>
</comment>
<evidence type="ECO:0000259" key="1">
    <source>
        <dbReference type="Pfam" id="PF00005"/>
    </source>
</evidence>